<keyword evidence="14" id="KW-1185">Reference proteome</keyword>
<dbReference type="SMART" id="SM01049">
    <property type="entry name" value="Cache_2"/>
    <property type="match status" value="1"/>
</dbReference>
<feature type="transmembrane region" description="Helical" evidence="10">
    <location>
        <begin position="191"/>
        <end position="211"/>
    </location>
</feature>
<evidence type="ECO:0000256" key="8">
    <source>
        <dbReference type="PROSITE-ProRule" id="PRU00284"/>
    </source>
</evidence>
<dbReference type="RefSeq" id="WP_200338840.1">
    <property type="nucleotide sequence ID" value="NZ_NRRL01000002.1"/>
</dbReference>
<evidence type="ECO:0000256" key="4">
    <source>
        <dbReference type="ARBA" id="ARBA00022989"/>
    </source>
</evidence>
<evidence type="ECO:0000256" key="1">
    <source>
        <dbReference type="ARBA" id="ARBA00004651"/>
    </source>
</evidence>
<keyword evidence="9" id="KW-0175">Coiled coil</keyword>
<evidence type="ECO:0000259" key="11">
    <source>
        <dbReference type="PROSITE" id="PS50111"/>
    </source>
</evidence>
<keyword evidence="3 10" id="KW-0812">Transmembrane</keyword>
<dbReference type="PANTHER" id="PTHR32089">
    <property type="entry name" value="METHYL-ACCEPTING CHEMOTAXIS PROTEIN MCPB"/>
    <property type="match status" value="1"/>
</dbReference>
<dbReference type="Gene3D" id="6.10.340.10">
    <property type="match status" value="1"/>
</dbReference>
<dbReference type="Gene3D" id="1.10.287.950">
    <property type="entry name" value="Methyl-accepting chemotaxis protein"/>
    <property type="match status" value="1"/>
</dbReference>
<keyword evidence="6 8" id="KW-0807">Transducer</keyword>
<dbReference type="PROSITE" id="PS50885">
    <property type="entry name" value="HAMP"/>
    <property type="match status" value="1"/>
</dbReference>
<evidence type="ECO:0000256" key="7">
    <source>
        <dbReference type="ARBA" id="ARBA00029447"/>
    </source>
</evidence>
<name>A0ABS1D8M3_9PROT</name>
<dbReference type="InterPro" id="IPR003660">
    <property type="entry name" value="HAMP_dom"/>
</dbReference>
<keyword evidence="2" id="KW-1003">Cell membrane</keyword>
<dbReference type="Proteomes" id="UP001296873">
    <property type="component" value="Unassembled WGS sequence"/>
</dbReference>
<reference evidence="13 14" key="1">
    <citation type="journal article" date="2020" name="Microorganisms">
        <title>Osmotic Adaptation and Compatible Solute Biosynthesis of Phototrophic Bacteria as Revealed from Genome Analyses.</title>
        <authorList>
            <person name="Imhoff J.F."/>
            <person name="Rahn T."/>
            <person name="Kunzel S."/>
            <person name="Keller A."/>
            <person name="Neulinger S.C."/>
        </authorList>
    </citation>
    <scope>NUCLEOTIDE SEQUENCE [LARGE SCALE GENOMIC DNA]</scope>
    <source>
        <strain evidence="13 14">DSM 9895</strain>
    </source>
</reference>
<evidence type="ECO:0000256" key="9">
    <source>
        <dbReference type="SAM" id="Coils"/>
    </source>
</evidence>
<dbReference type="InterPro" id="IPR004089">
    <property type="entry name" value="MCPsignal_dom"/>
</dbReference>
<feature type="coiled-coil region" evidence="9">
    <location>
        <begin position="350"/>
        <end position="398"/>
    </location>
</feature>
<accession>A0ABS1D8M3</accession>
<feature type="transmembrane region" description="Helical" evidence="10">
    <location>
        <begin position="12"/>
        <end position="34"/>
    </location>
</feature>
<evidence type="ECO:0000256" key="5">
    <source>
        <dbReference type="ARBA" id="ARBA00023136"/>
    </source>
</evidence>
<dbReference type="PRINTS" id="PR00260">
    <property type="entry name" value="CHEMTRNSDUCR"/>
</dbReference>
<dbReference type="SMART" id="SM00304">
    <property type="entry name" value="HAMP"/>
    <property type="match status" value="1"/>
</dbReference>
<evidence type="ECO:0008006" key="15">
    <source>
        <dbReference type="Google" id="ProtNLM"/>
    </source>
</evidence>
<protein>
    <recommendedName>
        <fullName evidence="15">Chemotaxis protein</fullName>
    </recommendedName>
</protein>
<evidence type="ECO:0000256" key="2">
    <source>
        <dbReference type="ARBA" id="ARBA00022475"/>
    </source>
</evidence>
<evidence type="ECO:0000256" key="6">
    <source>
        <dbReference type="ARBA" id="ARBA00023224"/>
    </source>
</evidence>
<dbReference type="Pfam" id="PF00015">
    <property type="entry name" value="MCPsignal"/>
    <property type="match status" value="1"/>
</dbReference>
<dbReference type="Gene3D" id="3.30.450.20">
    <property type="entry name" value="PAS domain"/>
    <property type="match status" value="1"/>
</dbReference>
<dbReference type="Pfam" id="PF17200">
    <property type="entry name" value="sCache_2"/>
    <property type="match status" value="1"/>
</dbReference>
<proteinExistence type="inferred from homology"/>
<dbReference type="InterPro" id="IPR033480">
    <property type="entry name" value="sCache_2"/>
</dbReference>
<evidence type="ECO:0000313" key="13">
    <source>
        <dbReference type="EMBL" id="MBK1666778.1"/>
    </source>
</evidence>
<keyword evidence="5 10" id="KW-0472">Membrane</keyword>
<dbReference type="SMART" id="SM00283">
    <property type="entry name" value="MA"/>
    <property type="match status" value="1"/>
</dbReference>
<gene>
    <name evidence="13" type="ORF">CKO28_01810</name>
</gene>
<feature type="domain" description="HAMP" evidence="12">
    <location>
        <begin position="213"/>
        <end position="266"/>
    </location>
</feature>
<dbReference type="EMBL" id="NRRL01000002">
    <property type="protein sequence ID" value="MBK1666778.1"/>
    <property type="molecule type" value="Genomic_DNA"/>
</dbReference>
<evidence type="ECO:0000256" key="3">
    <source>
        <dbReference type="ARBA" id="ARBA00022692"/>
    </source>
</evidence>
<dbReference type="PANTHER" id="PTHR32089:SF112">
    <property type="entry name" value="LYSOZYME-LIKE PROTEIN-RELATED"/>
    <property type="match status" value="1"/>
</dbReference>
<dbReference type="Pfam" id="PF00672">
    <property type="entry name" value="HAMP"/>
    <property type="match status" value="1"/>
</dbReference>
<evidence type="ECO:0000256" key="10">
    <source>
        <dbReference type="SAM" id="Phobius"/>
    </source>
</evidence>
<evidence type="ECO:0000313" key="14">
    <source>
        <dbReference type="Proteomes" id="UP001296873"/>
    </source>
</evidence>
<organism evidence="13 14">
    <name type="scientific">Rhodovibrio sodomensis</name>
    <dbReference type="NCBI Taxonomy" id="1088"/>
    <lineage>
        <taxon>Bacteria</taxon>
        <taxon>Pseudomonadati</taxon>
        <taxon>Pseudomonadota</taxon>
        <taxon>Alphaproteobacteria</taxon>
        <taxon>Rhodospirillales</taxon>
        <taxon>Rhodovibrionaceae</taxon>
        <taxon>Rhodovibrio</taxon>
    </lineage>
</organism>
<evidence type="ECO:0000259" key="12">
    <source>
        <dbReference type="PROSITE" id="PS50885"/>
    </source>
</evidence>
<dbReference type="CDD" id="cd06225">
    <property type="entry name" value="HAMP"/>
    <property type="match status" value="1"/>
</dbReference>
<dbReference type="PROSITE" id="PS50111">
    <property type="entry name" value="CHEMOTAXIS_TRANSDUC_2"/>
    <property type="match status" value="1"/>
</dbReference>
<dbReference type="InterPro" id="IPR004090">
    <property type="entry name" value="Chemotax_Me-accpt_rcpt"/>
</dbReference>
<comment type="subcellular location">
    <subcellularLocation>
        <location evidence="1">Cell membrane</location>
        <topology evidence="1">Multi-pass membrane protein</topology>
    </subcellularLocation>
</comment>
<dbReference type="SUPFAM" id="SSF58104">
    <property type="entry name" value="Methyl-accepting chemotaxis protein (MCP) signaling domain"/>
    <property type="match status" value="1"/>
</dbReference>
<comment type="caution">
    <text evidence="13">The sequence shown here is derived from an EMBL/GenBank/DDBJ whole genome shotgun (WGS) entry which is preliminary data.</text>
</comment>
<comment type="similarity">
    <text evidence="7">Belongs to the methyl-accepting chemotaxis (MCP) protein family.</text>
</comment>
<sequence length="563" mass="59619">MSLKNLTVHAKLWILLGVTVAALLVAAGTALSIARGNMIEDRITKLRDLSETAQGIAGRLQARVADGELTREAALDRFRETLNAMWFDDGNNYLYAWTLDGTNVAHPAKPELVGQNKIGLTDSHGLRLIEELAQISQQPGGGYLYFMWPRPGSDEPVRKLGYALAFEPWNMFVGTGIYLDDFDTAFSHLAMRVGGVILVVTLLAAGVVLAVQRDIVGGLRALSTKMRRIADDDLDLEITETGRRDEVGTMAEALQVFQDNARDKRRLEAEQKRTAERNEADKRAAMRELADRFDQEIGGIVNLVGSAATELQATAQQLTGAADSTETQTTAAASAGDQASGNVQTVASASEQLSAAIQEVNGQVANAAQKLQATATSAQDAGQRMDELQQAVARIDEVVSQIGDVAEQTNLLALNATIEAARAGDAGKGFAVVAGEVKTLANQTQKMTDSIASQLAAVKRASDAAVGGTRQIVQEVDEISAATNAIAASMEQQTATTAEISRSAHQAAQGTETASGSLQTVREAAQQTSEATGSVRSAADQLAEQAETLRGAVSGFLNEVRAA</sequence>
<keyword evidence="4 10" id="KW-1133">Transmembrane helix</keyword>
<feature type="domain" description="Methyl-accepting transducer" evidence="11">
    <location>
        <begin position="300"/>
        <end position="543"/>
    </location>
</feature>